<keyword evidence="3" id="KW-1185">Reference proteome</keyword>
<evidence type="ECO:0000256" key="1">
    <source>
        <dbReference type="SAM" id="MobiDB-lite"/>
    </source>
</evidence>
<evidence type="ECO:0000313" key="2">
    <source>
        <dbReference type="EMBL" id="TYG64254.1"/>
    </source>
</evidence>
<proteinExistence type="predicted"/>
<feature type="region of interest" description="Disordered" evidence="1">
    <location>
        <begin position="23"/>
        <end position="46"/>
    </location>
</feature>
<sequence>MAKGWCKKGMVIIPNGATVVKEKKEIDDKGGEERNGGQRSKKKKEGAAVTVVIEITLFLVKVISSSLVSHDSIIGLRLTYQVYAFSAKDLENSLNFKSSSNPTTPSVSTNFIKCSWASPNLPLNCLNLEPM</sequence>
<accession>A0A5D2C3P1</accession>
<reference evidence="2 3" key="1">
    <citation type="submission" date="2019-06" db="EMBL/GenBank/DDBJ databases">
        <title>WGS assembly of Gossypium darwinii.</title>
        <authorList>
            <person name="Chen Z.J."/>
            <person name="Sreedasyam A."/>
            <person name="Ando A."/>
            <person name="Song Q."/>
            <person name="De L."/>
            <person name="Hulse-Kemp A."/>
            <person name="Ding M."/>
            <person name="Ye W."/>
            <person name="Kirkbride R."/>
            <person name="Jenkins J."/>
            <person name="Plott C."/>
            <person name="Lovell J."/>
            <person name="Lin Y.-M."/>
            <person name="Vaughn R."/>
            <person name="Liu B."/>
            <person name="Li W."/>
            <person name="Simpson S."/>
            <person name="Scheffler B."/>
            <person name="Saski C."/>
            <person name="Grover C."/>
            <person name="Hu G."/>
            <person name="Conover J."/>
            <person name="Carlson J."/>
            <person name="Shu S."/>
            <person name="Boston L."/>
            <person name="Williams M."/>
            <person name="Peterson D."/>
            <person name="Mcgee K."/>
            <person name="Jones D."/>
            <person name="Wendel J."/>
            <person name="Stelly D."/>
            <person name="Grimwood J."/>
            <person name="Schmutz J."/>
        </authorList>
    </citation>
    <scope>NUCLEOTIDE SEQUENCE [LARGE SCALE GENOMIC DNA]</scope>
    <source>
        <strain evidence="2">1808015.09</strain>
    </source>
</reference>
<dbReference type="AlphaFoldDB" id="A0A5D2C3P1"/>
<feature type="compositionally biased region" description="Basic and acidic residues" evidence="1">
    <location>
        <begin position="23"/>
        <end position="36"/>
    </location>
</feature>
<organism evidence="2 3">
    <name type="scientific">Gossypium darwinii</name>
    <name type="common">Darwin's cotton</name>
    <name type="synonym">Gossypium barbadense var. darwinii</name>
    <dbReference type="NCBI Taxonomy" id="34276"/>
    <lineage>
        <taxon>Eukaryota</taxon>
        <taxon>Viridiplantae</taxon>
        <taxon>Streptophyta</taxon>
        <taxon>Embryophyta</taxon>
        <taxon>Tracheophyta</taxon>
        <taxon>Spermatophyta</taxon>
        <taxon>Magnoliopsida</taxon>
        <taxon>eudicotyledons</taxon>
        <taxon>Gunneridae</taxon>
        <taxon>Pentapetalae</taxon>
        <taxon>rosids</taxon>
        <taxon>malvids</taxon>
        <taxon>Malvales</taxon>
        <taxon>Malvaceae</taxon>
        <taxon>Malvoideae</taxon>
        <taxon>Gossypium</taxon>
    </lineage>
</organism>
<name>A0A5D2C3P1_GOSDA</name>
<evidence type="ECO:0000313" key="3">
    <source>
        <dbReference type="Proteomes" id="UP000323506"/>
    </source>
</evidence>
<protein>
    <submittedName>
        <fullName evidence="2">Uncharacterized protein</fullName>
    </submittedName>
</protein>
<dbReference type="EMBL" id="CM017706">
    <property type="protein sequence ID" value="TYG64254.1"/>
    <property type="molecule type" value="Genomic_DNA"/>
</dbReference>
<gene>
    <name evidence="2" type="ORF">ES288_D06G092600v1</name>
</gene>
<dbReference type="Proteomes" id="UP000323506">
    <property type="component" value="Chromosome D06"/>
</dbReference>